<evidence type="ECO:0000313" key="7">
    <source>
        <dbReference type="Proteomes" id="UP000239250"/>
    </source>
</evidence>
<dbReference type="GO" id="GO:0022627">
    <property type="term" value="C:cytosolic small ribosomal subunit"/>
    <property type="evidence" value="ECO:0007669"/>
    <property type="project" value="TreeGrafter"/>
</dbReference>
<dbReference type="Proteomes" id="UP000239250">
    <property type="component" value="Chromosome"/>
</dbReference>
<dbReference type="Pfam" id="PF01084">
    <property type="entry name" value="Ribosomal_S18"/>
    <property type="match status" value="1"/>
</dbReference>
<dbReference type="InterPro" id="IPR036870">
    <property type="entry name" value="Ribosomal_bS18_sf"/>
</dbReference>
<dbReference type="GO" id="GO:0003735">
    <property type="term" value="F:structural constituent of ribosome"/>
    <property type="evidence" value="ECO:0007669"/>
    <property type="project" value="InterPro"/>
</dbReference>
<dbReference type="OrthoDB" id="9812008at2"/>
<evidence type="ECO:0000313" key="6">
    <source>
        <dbReference type="EMBL" id="AVP49537.1"/>
    </source>
</evidence>
<evidence type="ECO:0000256" key="3">
    <source>
        <dbReference type="ARBA" id="ARBA00023274"/>
    </source>
</evidence>
<gene>
    <name evidence="4 6" type="primary">rpsR</name>
    <name evidence="6" type="ORF">C5T88_03085</name>
</gene>
<keyword evidence="4" id="KW-0694">RNA-binding</keyword>
<evidence type="ECO:0000256" key="4">
    <source>
        <dbReference type="HAMAP-Rule" id="MF_00270"/>
    </source>
</evidence>
<accession>A0A2S0NKK3</accession>
<organism evidence="6 7">
    <name type="scientific">Williamsoniiplasma luminosum</name>
    <dbReference type="NCBI Taxonomy" id="214888"/>
    <lineage>
        <taxon>Bacteria</taxon>
        <taxon>Bacillati</taxon>
        <taxon>Mycoplasmatota</taxon>
        <taxon>Mollicutes</taxon>
        <taxon>Entomoplasmatales</taxon>
        <taxon>Williamsoniiplasma</taxon>
    </lineage>
</organism>
<keyword evidence="3 4" id="KW-0687">Ribonucleoprotein</keyword>
<dbReference type="EMBL" id="CP027019">
    <property type="protein sequence ID" value="AVP49537.1"/>
    <property type="molecule type" value="Genomic_DNA"/>
</dbReference>
<comment type="function">
    <text evidence="4">Binds as a heterodimer with protein bS6 to the central domain of the 16S rRNA, where it helps stabilize the platform of the 30S subunit.</text>
</comment>
<evidence type="ECO:0000256" key="2">
    <source>
        <dbReference type="ARBA" id="ARBA00022980"/>
    </source>
</evidence>
<dbReference type="PANTHER" id="PTHR13479:SF40">
    <property type="entry name" value="SMALL RIBOSOMAL SUBUNIT PROTEIN BS18M"/>
    <property type="match status" value="1"/>
</dbReference>
<dbReference type="GO" id="GO:0070181">
    <property type="term" value="F:small ribosomal subunit rRNA binding"/>
    <property type="evidence" value="ECO:0007669"/>
    <property type="project" value="TreeGrafter"/>
</dbReference>
<protein>
    <recommendedName>
        <fullName evidence="4">Small ribosomal subunit protein bS18</fullName>
    </recommendedName>
</protein>
<dbReference type="GO" id="GO:0006412">
    <property type="term" value="P:translation"/>
    <property type="evidence" value="ECO:0007669"/>
    <property type="project" value="UniProtKB-UniRule"/>
</dbReference>
<dbReference type="NCBIfam" id="TIGR00165">
    <property type="entry name" value="S18"/>
    <property type="match status" value="1"/>
</dbReference>
<dbReference type="InterPro" id="IPR001648">
    <property type="entry name" value="Ribosomal_bS18"/>
</dbReference>
<reference evidence="7" key="1">
    <citation type="submission" date="2018-02" db="EMBL/GenBank/DDBJ databases">
        <title>Firefly genomes illuminate parallel origins of bioluminescence in beetles.</title>
        <authorList>
            <person name="Fallon T.R."/>
            <person name="Lower S.E.S."/>
            <person name="Behringer M."/>
            <person name="Weng J.-K."/>
        </authorList>
    </citation>
    <scope>NUCLEOTIDE SEQUENCE [LARGE SCALE GENOMIC DNA]</scope>
</reference>
<dbReference type="AlphaFoldDB" id="A0A2S0NKK3"/>
<dbReference type="HAMAP" id="MF_00270">
    <property type="entry name" value="Ribosomal_bS18"/>
    <property type="match status" value="1"/>
</dbReference>
<comment type="similarity">
    <text evidence="1 4 5">Belongs to the bacterial ribosomal protein bS18 family.</text>
</comment>
<dbReference type="PRINTS" id="PR00974">
    <property type="entry name" value="RIBOSOMALS18"/>
</dbReference>
<dbReference type="Gene3D" id="4.10.640.10">
    <property type="entry name" value="Ribosomal protein S18"/>
    <property type="match status" value="1"/>
</dbReference>
<keyword evidence="2 4" id="KW-0689">Ribosomal protein</keyword>
<proteinExistence type="inferred from homology"/>
<sequence>MTMKKIIKRRKKVNFFAKNNIKYIDYKDLELLKKFISGNGQILPRRVTGTSPKDQRVLALAIKRSRQMGLLPYIVE</sequence>
<evidence type="ECO:0000256" key="1">
    <source>
        <dbReference type="ARBA" id="ARBA00005589"/>
    </source>
</evidence>
<comment type="subunit">
    <text evidence="4">Part of the 30S ribosomal subunit. Forms a tight heterodimer with protein bS6.</text>
</comment>
<evidence type="ECO:0000256" key="5">
    <source>
        <dbReference type="RuleBase" id="RU003910"/>
    </source>
</evidence>
<name>A0A2S0NKK3_9MOLU</name>
<dbReference type="SUPFAM" id="SSF46911">
    <property type="entry name" value="Ribosomal protein S18"/>
    <property type="match status" value="1"/>
</dbReference>
<dbReference type="PANTHER" id="PTHR13479">
    <property type="entry name" value="30S RIBOSOMAL PROTEIN S18"/>
    <property type="match status" value="1"/>
</dbReference>
<keyword evidence="4" id="KW-0699">rRNA-binding</keyword>